<dbReference type="Proteomes" id="UP000230843">
    <property type="component" value="Unassembled WGS sequence"/>
</dbReference>
<organism evidence="3 4">
    <name type="scientific">Candidatus Magasanikbacteria bacterium CG_4_9_14_3_um_filter_32_9</name>
    <dbReference type="NCBI Taxonomy" id="1974644"/>
    <lineage>
        <taxon>Bacteria</taxon>
        <taxon>Candidatus Magasanikiibacteriota</taxon>
    </lineage>
</organism>
<sequence length="406" mass="44121">MDKKRLIFIGIFAVAVIGIGYLMYAVFLKKSPTPLDTTPKGTATDTNNLPTSGSFTKGGTTGGTQTGTGTTGGGNIVSPSALPSSGIRKVSKVIEENLISPKINSNGNVNFYNSIDGKFYTSSNGQTSEMSDQVFFNVENVIWSGIKNESIIEYPDGSNIYYNFDTKVQKTLPKHWEEFSFSSQGDQIVAKSIGLSPENRWLVSSNADGSNVTLLEPLGENADKVIVDWSPNKQIVGISLVGGAVGIDRQEIFFVGQNGENFKSLIAEGRGFESNWSLSGDKLLYSVYSSRSEYKPELWIVDSNVGNIGANRKMLGINTWANKCTFGNERNIYCAVPNSLPVGSGFSPELANTVNYTLVRIDTQTGLQVPLQMEEIHSIDKIFLSEDGGTLYFTDKFEAGLFSISI</sequence>
<evidence type="ECO:0000256" key="1">
    <source>
        <dbReference type="SAM" id="MobiDB-lite"/>
    </source>
</evidence>
<evidence type="ECO:0000256" key="2">
    <source>
        <dbReference type="SAM" id="Phobius"/>
    </source>
</evidence>
<feature type="transmembrane region" description="Helical" evidence="2">
    <location>
        <begin position="7"/>
        <end position="27"/>
    </location>
</feature>
<keyword evidence="2" id="KW-1133">Transmembrane helix</keyword>
<feature type="region of interest" description="Disordered" evidence="1">
    <location>
        <begin position="35"/>
        <end position="79"/>
    </location>
</feature>
<accession>A0A2M7Z6D6</accession>
<comment type="caution">
    <text evidence="3">The sequence shown here is derived from an EMBL/GenBank/DDBJ whole genome shotgun (WGS) entry which is preliminary data.</text>
</comment>
<gene>
    <name evidence="3" type="ORF">CO137_02895</name>
</gene>
<reference evidence="4" key="1">
    <citation type="submission" date="2017-09" db="EMBL/GenBank/DDBJ databases">
        <title>Depth-based differentiation of microbial function through sediment-hosted aquifers and enrichment of novel symbionts in the deep terrestrial subsurface.</title>
        <authorList>
            <person name="Probst A.J."/>
            <person name="Ladd B."/>
            <person name="Jarett J.K."/>
            <person name="Geller-Mcgrath D.E."/>
            <person name="Sieber C.M.K."/>
            <person name="Emerson J.B."/>
            <person name="Anantharaman K."/>
            <person name="Thomas B.C."/>
            <person name="Malmstrom R."/>
            <person name="Stieglmeier M."/>
            <person name="Klingl A."/>
            <person name="Woyke T."/>
            <person name="Ryan C.M."/>
            <person name="Banfield J.F."/>
        </authorList>
    </citation>
    <scope>NUCLEOTIDE SEQUENCE [LARGE SCALE GENOMIC DNA]</scope>
</reference>
<proteinExistence type="predicted"/>
<evidence type="ECO:0000313" key="3">
    <source>
        <dbReference type="EMBL" id="PJA89687.1"/>
    </source>
</evidence>
<dbReference type="InterPro" id="IPR011042">
    <property type="entry name" value="6-blade_b-propeller_TolB-like"/>
</dbReference>
<evidence type="ECO:0000313" key="4">
    <source>
        <dbReference type="Proteomes" id="UP000230843"/>
    </source>
</evidence>
<dbReference type="EMBL" id="PFVJ01000061">
    <property type="protein sequence ID" value="PJA89687.1"/>
    <property type="molecule type" value="Genomic_DNA"/>
</dbReference>
<keyword evidence="2" id="KW-0812">Transmembrane</keyword>
<dbReference type="AlphaFoldDB" id="A0A2M7Z6D6"/>
<feature type="compositionally biased region" description="Gly residues" evidence="1">
    <location>
        <begin position="59"/>
        <end position="75"/>
    </location>
</feature>
<feature type="compositionally biased region" description="Polar residues" evidence="1">
    <location>
        <begin position="35"/>
        <end position="50"/>
    </location>
</feature>
<protein>
    <submittedName>
        <fullName evidence="3">Uncharacterized protein</fullName>
    </submittedName>
</protein>
<dbReference type="SUPFAM" id="SSF82171">
    <property type="entry name" value="DPP6 N-terminal domain-like"/>
    <property type="match status" value="1"/>
</dbReference>
<name>A0A2M7Z6D6_9BACT</name>
<keyword evidence="2" id="KW-0472">Membrane</keyword>
<dbReference type="Gene3D" id="2.120.10.30">
    <property type="entry name" value="TolB, C-terminal domain"/>
    <property type="match status" value="1"/>
</dbReference>